<organism evidence="12 13">
    <name type="scientific">Sinisalibacter aestuarii</name>
    <dbReference type="NCBI Taxonomy" id="2949426"/>
    <lineage>
        <taxon>Bacteria</taxon>
        <taxon>Pseudomonadati</taxon>
        <taxon>Pseudomonadota</taxon>
        <taxon>Alphaproteobacteria</taxon>
        <taxon>Rhodobacterales</taxon>
        <taxon>Roseobacteraceae</taxon>
        <taxon>Sinisalibacter</taxon>
    </lineage>
</organism>
<evidence type="ECO:0000256" key="8">
    <source>
        <dbReference type="ARBA" id="ARBA00022909"/>
    </source>
</evidence>
<dbReference type="InterPro" id="IPR006390">
    <property type="entry name" value="DHP_synth_dom"/>
</dbReference>
<evidence type="ECO:0000256" key="5">
    <source>
        <dbReference type="ARBA" id="ARBA00022679"/>
    </source>
</evidence>
<dbReference type="PROSITE" id="PS50972">
    <property type="entry name" value="PTERIN_BINDING"/>
    <property type="match status" value="1"/>
</dbReference>
<keyword evidence="13" id="KW-1185">Reference proteome</keyword>
<dbReference type="PANTHER" id="PTHR20941">
    <property type="entry name" value="FOLATE SYNTHESIS PROTEINS"/>
    <property type="match status" value="1"/>
</dbReference>
<dbReference type="PROSITE" id="PS00792">
    <property type="entry name" value="DHPS_1"/>
    <property type="match status" value="1"/>
</dbReference>
<evidence type="ECO:0000256" key="10">
    <source>
        <dbReference type="SAM" id="MobiDB-lite"/>
    </source>
</evidence>
<keyword evidence="8 9" id="KW-0289">Folate biosynthesis</keyword>
<dbReference type="EMBL" id="BROH01000002">
    <property type="protein sequence ID" value="GKY87235.1"/>
    <property type="molecule type" value="Genomic_DNA"/>
</dbReference>
<dbReference type="InterPro" id="IPR000489">
    <property type="entry name" value="Pterin-binding_dom"/>
</dbReference>
<dbReference type="EC" id="2.5.1.15" evidence="4 9"/>
<evidence type="ECO:0000259" key="11">
    <source>
        <dbReference type="PROSITE" id="PS50972"/>
    </source>
</evidence>
<sequence length="342" mass="35707">MTIRHRPIPRLGAPTGGHGGSLPLAGSRTAWFNTVERRAADGTAKVISPAGLNGEGRTRLSARRPDLCGLALDRPRVMGILNVTPDSFSDGGDFARTEAAVSRATTMAAEGVDIIDIGGESTRPGADAVTIAEEIARTAPVIRAIRDAGIATPISIDTRKAPVAEAALEAGADIVNDVAAFTYDPELAALCAARDVPVVLMHAKGLPADMQKNPAYGDVVAEVYDHLAERIDYATGQGIARERIITDPGIGFGKTEAHNLALLANLSTFHDLGLPVLLGASRKRFIGAIGHADVAKDRLGGSLAVALHGAAQGVQILRVHDTAETIQALRLFEALNQHLSDG</sequence>
<name>A0ABQ5LS55_9RHOB</name>
<evidence type="ECO:0000256" key="6">
    <source>
        <dbReference type="ARBA" id="ARBA00022723"/>
    </source>
</evidence>
<evidence type="ECO:0000313" key="13">
    <source>
        <dbReference type="Proteomes" id="UP001144205"/>
    </source>
</evidence>
<dbReference type="PROSITE" id="PS00793">
    <property type="entry name" value="DHPS_2"/>
    <property type="match status" value="1"/>
</dbReference>
<evidence type="ECO:0000256" key="7">
    <source>
        <dbReference type="ARBA" id="ARBA00022842"/>
    </source>
</evidence>
<dbReference type="InterPro" id="IPR045031">
    <property type="entry name" value="DHP_synth-like"/>
</dbReference>
<comment type="caution">
    <text evidence="12">The sequence shown here is derived from an EMBL/GenBank/DDBJ whole genome shotgun (WGS) entry which is preliminary data.</text>
</comment>
<keyword evidence="5 9" id="KW-0808">Transferase</keyword>
<accession>A0ABQ5LS55</accession>
<gene>
    <name evidence="12" type="ORF">STA1M1_11040</name>
</gene>
<dbReference type="SUPFAM" id="SSF51717">
    <property type="entry name" value="Dihydropteroate synthetase-like"/>
    <property type="match status" value="1"/>
</dbReference>
<reference evidence="12" key="1">
    <citation type="journal article" date="2023" name="Int. J. Syst. Evol. Microbiol.">
        <title>Sinisalibacter aestuarii sp. nov., isolated from estuarine sediment of the Arakawa River.</title>
        <authorList>
            <person name="Arafat S.T."/>
            <person name="Hirano S."/>
            <person name="Sato A."/>
            <person name="Takeuchi K."/>
            <person name="Yasuda T."/>
            <person name="Terahara T."/>
            <person name="Hamada M."/>
            <person name="Kobayashi T."/>
        </authorList>
    </citation>
    <scope>NUCLEOTIDE SEQUENCE</scope>
    <source>
        <strain evidence="12">B-399</strain>
    </source>
</reference>
<feature type="domain" description="Pterin-binding" evidence="11">
    <location>
        <begin position="75"/>
        <end position="330"/>
    </location>
</feature>
<dbReference type="Pfam" id="PF00809">
    <property type="entry name" value="Pterin_bind"/>
    <property type="match status" value="1"/>
</dbReference>
<proteinExistence type="inferred from homology"/>
<dbReference type="InterPro" id="IPR011005">
    <property type="entry name" value="Dihydropteroate_synth-like_sf"/>
</dbReference>
<evidence type="ECO:0000256" key="3">
    <source>
        <dbReference type="ARBA" id="ARBA00004763"/>
    </source>
</evidence>
<comment type="pathway">
    <text evidence="3 9">Cofactor biosynthesis; tetrahydrofolate biosynthesis; 7,8-dihydrofolate from 2-amino-4-hydroxy-6-hydroxymethyl-7,8-dihydropteridine diphosphate and 4-aminobenzoate: step 1/2.</text>
</comment>
<dbReference type="RefSeq" id="WP_281841226.1">
    <property type="nucleotide sequence ID" value="NZ_BROH01000002.1"/>
</dbReference>
<comment type="cofactor">
    <cofactor evidence="2 9">
        <name>Mg(2+)</name>
        <dbReference type="ChEBI" id="CHEBI:18420"/>
    </cofactor>
</comment>
<evidence type="ECO:0000313" key="12">
    <source>
        <dbReference type="EMBL" id="GKY87235.1"/>
    </source>
</evidence>
<feature type="region of interest" description="Disordered" evidence="10">
    <location>
        <begin position="1"/>
        <end position="24"/>
    </location>
</feature>
<dbReference type="NCBIfam" id="TIGR01496">
    <property type="entry name" value="DHPS"/>
    <property type="match status" value="1"/>
</dbReference>
<evidence type="ECO:0000256" key="9">
    <source>
        <dbReference type="RuleBase" id="RU361205"/>
    </source>
</evidence>
<dbReference type="PANTHER" id="PTHR20941:SF1">
    <property type="entry name" value="FOLIC ACID SYNTHESIS PROTEIN FOL1"/>
    <property type="match status" value="1"/>
</dbReference>
<comment type="catalytic activity">
    <reaction evidence="1">
        <text>(7,8-dihydropterin-6-yl)methyl diphosphate + 4-aminobenzoate = 7,8-dihydropteroate + diphosphate</text>
        <dbReference type="Rhea" id="RHEA:19949"/>
        <dbReference type="ChEBI" id="CHEBI:17836"/>
        <dbReference type="ChEBI" id="CHEBI:17839"/>
        <dbReference type="ChEBI" id="CHEBI:33019"/>
        <dbReference type="ChEBI" id="CHEBI:72950"/>
        <dbReference type="EC" id="2.5.1.15"/>
    </reaction>
</comment>
<dbReference type="CDD" id="cd00739">
    <property type="entry name" value="DHPS"/>
    <property type="match status" value="1"/>
</dbReference>
<dbReference type="Gene3D" id="3.20.20.20">
    <property type="entry name" value="Dihydropteroate synthase-like"/>
    <property type="match status" value="1"/>
</dbReference>
<keyword evidence="7 9" id="KW-0460">Magnesium</keyword>
<evidence type="ECO:0000256" key="1">
    <source>
        <dbReference type="ARBA" id="ARBA00000012"/>
    </source>
</evidence>
<keyword evidence="6 9" id="KW-0479">Metal-binding</keyword>
<evidence type="ECO:0000256" key="4">
    <source>
        <dbReference type="ARBA" id="ARBA00012458"/>
    </source>
</evidence>
<comment type="similarity">
    <text evidence="9">Belongs to the DHPS family.</text>
</comment>
<comment type="function">
    <text evidence="9">Catalyzes the condensation of para-aminobenzoate (pABA) with 6-hydroxymethyl-7,8-dihydropterin diphosphate (DHPt-PP) to form 7,8-dihydropteroate (H2Pte), the immediate precursor of folate derivatives.</text>
</comment>
<dbReference type="Proteomes" id="UP001144205">
    <property type="component" value="Unassembled WGS sequence"/>
</dbReference>
<protein>
    <recommendedName>
        <fullName evidence="4 9">Dihydropteroate synthase</fullName>
        <shortName evidence="9">DHPS</shortName>
        <ecNumber evidence="4 9">2.5.1.15</ecNumber>
    </recommendedName>
    <alternativeName>
        <fullName evidence="9">Dihydropteroate pyrophosphorylase</fullName>
    </alternativeName>
</protein>
<evidence type="ECO:0000256" key="2">
    <source>
        <dbReference type="ARBA" id="ARBA00001946"/>
    </source>
</evidence>